<keyword evidence="1" id="KW-0175">Coiled coil</keyword>
<organism evidence="3 4">
    <name type="scientific">Linnemannia exigua</name>
    <dbReference type="NCBI Taxonomy" id="604196"/>
    <lineage>
        <taxon>Eukaryota</taxon>
        <taxon>Fungi</taxon>
        <taxon>Fungi incertae sedis</taxon>
        <taxon>Mucoromycota</taxon>
        <taxon>Mortierellomycotina</taxon>
        <taxon>Mortierellomycetes</taxon>
        <taxon>Mortierellales</taxon>
        <taxon>Mortierellaceae</taxon>
        <taxon>Linnemannia</taxon>
    </lineage>
</organism>
<feature type="coiled-coil region" evidence="1">
    <location>
        <begin position="324"/>
        <end position="358"/>
    </location>
</feature>
<feature type="coiled-coil region" evidence="1">
    <location>
        <begin position="434"/>
        <end position="542"/>
    </location>
</feature>
<name>A0AAD4DCY5_9FUNG</name>
<feature type="region of interest" description="Disordered" evidence="2">
    <location>
        <begin position="196"/>
        <end position="229"/>
    </location>
</feature>
<evidence type="ECO:0000256" key="1">
    <source>
        <dbReference type="SAM" id="Coils"/>
    </source>
</evidence>
<feature type="coiled-coil region" evidence="1">
    <location>
        <begin position="568"/>
        <end position="609"/>
    </location>
</feature>
<gene>
    <name evidence="3" type="ORF">BGZ95_009719</name>
</gene>
<dbReference type="AlphaFoldDB" id="A0AAD4DCY5"/>
<evidence type="ECO:0000313" key="3">
    <source>
        <dbReference type="EMBL" id="KAG0274495.1"/>
    </source>
</evidence>
<feature type="compositionally biased region" description="Low complexity" evidence="2">
    <location>
        <begin position="249"/>
        <end position="271"/>
    </location>
</feature>
<feature type="region of interest" description="Disordered" evidence="2">
    <location>
        <begin position="249"/>
        <end position="295"/>
    </location>
</feature>
<proteinExistence type="predicted"/>
<comment type="caution">
    <text evidence="3">The sequence shown here is derived from an EMBL/GenBank/DDBJ whole genome shotgun (WGS) entry which is preliminary data.</text>
</comment>
<dbReference type="EMBL" id="JAAAIL010000596">
    <property type="protein sequence ID" value="KAG0274495.1"/>
    <property type="molecule type" value="Genomic_DNA"/>
</dbReference>
<evidence type="ECO:0000256" key="2">
    <source>
        <dbReference type="SAM" id="MobiDB-lite"/>
    </source>
</evidence>
<reference evidence="3" key="1">
    <citation type="journal article" date="2020" name="Fungal Divers.">
        <title>Resolving the Mortierellaceae phylogeny through synthesis of multi-gene phylogenetics and phylogenomics.</title>
        <authorList>
            <person name="Vandepol N."/>
            <person name="Liber J."/>
            <person name="Desiro A."/>
            <person name="Na H."/>
            <person name="Kennedy M."/>
            <person name="Barry K."/>
            <person name="Grigoriev I.V."/>
            <person name="Miller A.N."/>
            <person name="O'Donnell K."/>
            <person name="Stajich J.E."/>
            <person name="Bonito G."/>
        </authorList>
    </citation>
    <scope>NUCLEOTIDE SEQUENCE</scope>
    <source>
        <strain evidence="3">NRRL 28262</strain>
    </source>
</reference>
<feature type="compositionally biased region" description="Basic and acidic residues" evidence="2">
    <location>
        <begin position="810"/>
        <end position="821"/>
    </location>
</feature>
<keyword evidence="4" id="KW-1185">Reference proteome</keyword>
<sequence>MEYVNPTTISFVAAGAGAGAYYVYANVIEPQNQAQRVLQAEQAQKELLLNLEEEEAARRGTNKQAKKKPFVVVRPKKVENDNSNVKPEDLNEKISTSNPFDLLEAQHAAANATAAAGRAKKGASKKKVEVPVTTAALAPTVEAKADKAVKFDPTPVIKEMPKVVSKKERKVAASKKEVASVTSPKATVQLTVTATAAAASKKTDQWSEAGSPREPEHLHAPEPFKPVRGHRNTFAALAPTAPAISEVFQPVKSSKSSPVRKQQQQQQQEQKFTVAEKNPAEEPSKPNSVVPSPVASAVSEEERLLTVQELKALQALVQARDLALAAAESRAERSLRKIQELQKQIESEATLVKSAQKTENRAQKLGEKVESLHYTNSLLVHQLSVEKENLKTAQLQAIKKEAELAATAAAAAAAAAAAENVTKKCPDAEWEAKLEALEQERIQRAAQVEHLQELNRELQQHRTQSESEISQLSRSLVDADQRADSALRERNEIHHQLSMTVSDKEARIASLEADIGALEGELENSKVQVEQYAEAVGQAEEVSQNRHEILEGEKHSLLEEIDLLRGHLAKEESKVLERDGEVKKLQQELEVVREQVRSLEANHANALSAKHEEHQRILSTKESTLAVHITNFSTAQAEVEAVRLQLKEAHQSHQGELEKLGQELEKSNAQITTLTESQQAWTTKMAELTERSNESSIKATEQAAALNKRIHELEKDMASKESSHRIVLTEKEDLSAKLSVLENELAQKKAALEELETAKQKVDAELSALIEASDLRKSEIEQEYDALALQVDEQDSELKDLRQQLQQQAAKEKGEDKKDPQSSEQQQQHELFNVQVEGLAVATF</sequence>
<dbReference type="Proteomes" id="UP001194580">
    <property type="component" value="Unassembled WGS sequence"/>
</dbReference>
<feature type="compositionally biased region" description="Low complexity" evidence="2">
    <location>
        <begin position="285"/>
        <end position="295"/>
    </location>
</feature>
<feature type="compositionally biased region" description="Basic and acidic residues" evidence="2">
    <location>
        <begin position="201"/>
        <end position="222"/>
    </location>
</feature>
<accession>A0AAD4DCY5</accession>
<protein>
    <submittedName>
        <fullName evidence="3">Uncharacterized protein</fullName>
    </submittedName>
</protein>
<evidence type="ECO:0000313" key="4">
    <source>
        <dbReference type="Proteomes" id="UP001194580"/>
    </source>
</evidence>
<feature type="region of interest" description="Disordered" evidence="2">
    <location>
        <begin position="798"/>
        <end position="830"/>
    </location>
</feature>